<dbReference type="Proteomes" id="UP000530660">
    <property type="component" value="Unassembled WGS sequence"/>
</dbReference>
<dbReference type="InterPro" id="IPR036259">
    <property type="entry name" value="MFS_trans_sf"/>
</dbReference>
<dbReference type="PANTHER" id="PTHR23121:SF9">
    <property type="entry name" value="SODIUM-DEPENDENT GLUCOSE TRANSPORTER 1"/>
    <property type="match status" value="1"/>
</dbReference>
<organism evidence="5 6">
    <name type="scientific">Cyanidiococcus yangmingshanensis</name>
    <dbReference type="NCBI Taxonomy" id="2690220"/>
    <lineage>
        <taxon>Eukaryota</taxon>
        <taxon>Rhodophyta</taxon>
        <taxon>Bangiophyceae</taxon>
        <taxon>Cyanidiales</taxon>
        <taxon>Cyanidiaceae</taxon>
        <taxon>Cyanidiococcus</taxon>
    </lineage>
</organism>
<name>A0A7J7IHH8_9RHOD</name>
<evidence type="ECO:0000313" key="5">
    <source>
        <dbReference type="EMBL" id="KAF6002566.1"/>
    </source>
</evidence>
<reference evidence="5 6" key="1">
    <citation type="journal article" date="2020" name="J. Phycol.">
        <title>Comparative genome analysis reveals Cyanidiococcus gen. nov., a new extremophilic red algal genus sister to Cyanidioschyzon (Cyanidioschyzonaceae, Rhodophyta).</title>
        <authorList>
            <person name="Liu S.-L."/>
            <person name="Chiang Y.-R."/>
            <person name="Yoon H.S."/>
            <person name="Fu H.-Y."/>
        </authorList>
    </citation>
    <scope>NUCLEOTIDE SEQUENCE [LARGE SCALE GENOMIC DNA]</scope>
    <source>
        <strain evidence="5 6">THAL066</strain>
    </source>
</reference>
<sequence>MFSKQVAVTREGWLFSVGGVAYFTGAALNSVLSRKSSVLYFEALLLTASLTVSGVSQALLPFGRRRWLLGGLLFVSRLGAGSIDVSGNSIIAQANHASDSWMQCLHAFFSIGAFLAPLIIAFSLRSAANDIYLGFAIYSVIVLFSLALFLAYALALRSGSRDAPLDAQSAIGNGCGSGKDVGFISGLHRGGVRRHRWLQFLYHFARVCIVLLIFASYAGYEVSLGGWLAVYARESGRTGASLARADDIPALFWAAMMVGRLLAIWVSLHVSATTILEVCVLTSLMIWLATLWIPSHVYGMACGLGLAMSSAYAAQMSVSMELFRDRAHGAVEVAIWATIGSTLGEAILPWSAGVLMNRFGLEWFLYTGIAYTRR</sequence>
<accession>A0A7J7IHH8</accession>
<evidence type="ECO:0000256" key="2">
    <source>
        <dbReference type="ARBA" id="ARBA00022989"/>
    </source>
</evidence>
<feature type="transmembrane region" description="Helical" evidence="4">
    <location>
        <begin position="105"/>
        <end position="125"/>
    </location>
</feature>
<gene>
    <name evidence="5" type="ORF">F1559_004370</name>
</gene>
<keyword evidence="3 4" id="KW-0472">Membrane</keyword>
<dbReference type="AlphaFoldDB" id="A0A7J7IHH8"/>
<feature type="transmembrane region" description="Helical" evidence="4">
    <location>
        <begin position="12"/>
        <end position="32"/>
    </location>
</feature>
<dbReference type="SUPFAM" id="SSF103473">
    <property type="entry name" value="MFS general substrate transporter"/>
    <property type="match status" value="1"/>
</dbReference>
<evidence type="ECO:0000313" key="6">
    <source>
        <dbReference type="Proteomes" id="UP000530660"/>
    </source>
</evidence>
<feature type="transmembrane region" description="Helical" evidence="4">
    <location>
        <begin position="131"/>
        <end position="155"/>
    </location>
</feature>
<keyword evidence="6" id="KW-1185">Reference proteome</keyword>
<evidence type="ECO:0000256" key="1">
    <source>
        <dbReference type="ARBA" id="ARBA00022692"/>
    </source>
</evidence>
<keyword evidence="1 4" id="KW-0812">Transmembrane</keyword>
<feature type="transmembrane region" description="Helical" evidence="4">
    <location>
        <begin position="298"/>
        <end position="318"/>
    </location>
</feature>
<dbReference type="EMBL" id="VWRR01000010">
    <property type="protein sequence ID" value="KAF6002566.1"/>
    <property type="molecule type" value="Genomic_DNA"/>
</dbReference>
<dbReference type="Gene3D" id="1.20.1250.20">
    <property type="entry name" value="MFS general substrate transporter like domains"/>
    <property type="match status" value="1"/>
</dbReference>
<evidence type="ECO:0000256" key="4">
    <source>
        <dbReference type="SAM" id="Phobius"/>
    </source>
</evidence>
<evidence type="ECO:0000256" key="3">
    <source>
        <dbReference type="ARBA" id="ARBA00023136"/>
    </source>
</evidence>
<keyword evidence="2 4" id="KW-1133">Transmembrane helix</keyword>
<feature type="transmembrane region" description="Helical" evidence="4">
    <location>
        <begin position="200"/>
        <end position="220"/>
    </location>
</feature>
<dbReference type="OrthoDB" id="413079at2759"/>
<dbReference type="PANTHER" id="PTHR23121">
    <property type="entry name" value="SODIUM-DEPENDENT GLUCOSE TRANSPORTER 1"/>
    <property type="match status" value="1"/>
</dbReference>
<comment type="caution">
    <text evidence="5">The sequence shown here is derived from an EMBL/GenBank/DDBJ whole genome shotgun (WGS) entry which is preliminary data.</text>
</comment>
<proteinExistence type="predicted"/>
<feature type="transmembrane region" description="Helical" evidence="4">
    <location>
        <begin position="38"/>
        <end position="60"/>
    </location>
</feature>
<protein>
    <submittedName>
        <fullName evidence="5">Uncharacterized protein</fullName>
    </submittedName>
</protein>